<feature type="region of interest" description="Disordered" evidence="5">
    <location>
        <begin position="101"/>
        <end position="171"/>
    </location>
</feature>
<reference evidence="7" key="1">
    <citation type="journal article" date="2020" name="Stud. Mycol.">
        <title>101 Dothideomycetes genomes: a test case for predicting lifestyles and emergence of pathogens.</title>
        <authorList>
            <person name="Haridas S."/>
            <person name="Albert R."/>
            <person name="Binder M."/>
            <person name="Bloem J."/>
            <person name="Labutti K."/>
            <person name="Salamov A."/>
            <person name="Andreopoulos B."/>
            <person name="Baker S."/>
            <person name="Barry K."/>
            <person name="Bills G."/>
            <person name="Bluhm B."/>
            <person name="Cannon C."/>
            <person name="Castanera R."/>
            <person name="Culley D."/>
            <person name="Daum C."/>
            <person name="Ezra D."/>
            <person name="Gonzalez J."/>
            <person name="Henrissat B."/>
            <person name="Kuo A."/>
            <person name="Liang C."/>
            <person name="Lipzen A."/>
            <person name="Lutzoni F."/>
            <person name="Magnuson J."/>
            <person name="Mondo S."/>
            <person name="Nolan M."/>
            <person name="Ohm R."/>
            <person name="Pangilinan J."/>
            <person name="Park H.-J."/>
            <person name="Ramirez L."/>
            <person name="Alfaro M."/>
            <person name="Sun H."/>
            <person name="Tritt A."/>
            <person name="Yoshinaga Y."/>
            <person name="Zwiers L.-H."/>
            <person name="Turgeon B."/>
            <person name="Goodwin S."/>
            <person name="Spatafora J."/>
            <person name="Crous P."/>
            <person name="Grigoriev I."/>
        </authorList>
    </citation>
    <scope>NUCLEOTIDE SEQUENCE</scope>
    <source>
        <strain evidence="7">CBS 123094</strain>
    </source>
</reference>
<dbReference type="InterPro" id="IPR017351">
    <property type="entry name" value="PINCH-1-4-like"/>
</dbReference>
<feature type="region of interest" description="Disordered" evidence="5">
    <location>
        <begin position="40"/>
        <end position="86"/>
    </location>
</feature>
<keyword evidence="3 4" id="KW-0440">LIM domain</keyword>
<keyword evidence="8" id="KW-1185">Reference proteome</keyword>
<keyword evidence="2 4" id="KW-0862">Zinc</keyword>
<evidence type="ECO:0000256" key="5">
    <source>
        <dbReference type="SAM" id="MobiDB-lite"/>
    </source>
</evidence>
<dbReference type="InterPro" id="IPR001781">
    <property type="entry name" value="Znf_LIM"/>
</dbReference>
<dbReference type="PROSITE" id="PS50023">
    <property type="entry name" value="LIM_DOMAIN_2"/>
    <property type="match status" value="2"/>
</dbReference>
<feature type="region of interest" description="Disordered" evidence="5">
    <location>
        <begin position="200"/>
        <end position="577"/>
    </location>
</feature>
<dbReference type="SMART" id="SM00132">
    <property type="entry name" value="LIM"/>
    <property type="match status" value="2"/>
</dbReference>
<evidence type="ECO:0000256" key="4">
    <source>
        <dbReference type="PROSITE-ProRule" id="PRU00125"/>
    </source>
</evidence>
<evidence type="ECO:0000313" key="8">
    <source>
        <dbReference type="Proteomes" id="UP000799779"/>
    </source>
</evidence>
<feature type="compositionally biased region" description="Polar residues" evidence="5">
    <location>
        <begin position="237"/>
        <end position="264"/>
    </location>
</feature>
<gene>
    <name evidence="7" type="ORF">P154DRAFT_361441</name>
</gene>
<dbReference type="GO" id="GO:0046872">
    <property type="term" value="F:metal ion binding"/>
    <property type="evidence" value="ECO:0007669"/>
    <property type="project" value="UniProtKB-KW"/>
</dbReference>
<dbReference type="CDD" id="cd09397">
    <property type="entry name" value="LIM1_UF1"/>
    <property type="match status" value="1"/>
</dbReference>
<sequence length="726" mass="79349">MADIERPLSLLPTIKCSTCGVGIDILQLADHVCATSAPAIPEPLSPRSPGLDRAATFGGASFKSENASQLRTGRMPPPSRIDPSAANKPFLVEKPYQPQLSLTPMSNYSDSKSLSPLSASNGRSPFVMNRSATSPAFGQRASPSPDRSANMDSAFPPFPSRPKPNDKPEPIYKHRYAAADPAYAPLSPRTDGGESVLKRMNTIAPGPFDGRSSDRRPSTSHGRTTPAQEEFGHKRTGTQQSASSLGRKSVASTRSRTSTFSNGSIGLPSHPKLSAATFSPPPPPPPPKNEEPTEGIDAFLNRLQKETRASPQRAQDRSKTYPLRQESREGAARKVSDNDGPTRRPMDIDSRSNTYPTRSSSRAGSRSEVRNEEPLPLPPLPSYAKDLPSMPLHTPSDSGLSDDSVSSSGFRSLASSRSSPPTSVAGHSRKPSKEAKGNFFDEEPVPRVASPESFMDPRTPPQPEYRKAPSGIPAPATKPFMDPPESPMDPAIQLGMFFDKRPGEAPKSNRGPAAEQPRSPPRQMPNRAPETDRSRSPPDLLSRRAPLVDLSSTPPTQTPTALPRDSPKRRRAPVSKGNCRGCGEAIIGKSVKDSSGRLTGRYHKECFVCRTCRSPFPGADFYVFDNYPRCEQHYHELNGSMCRSCNRGIEGQYLETDQRQKFHPRCLTCLTCRVVLRDDYYEVSGRVYCERHAYHASQQNNNLGPRGPGGAGRNLQKRRTRLMMMM</sequence>
<evidence type="ECO:0000256" key="1">
    <source>
        <dbReference type="ARBA" id="ARBA00022723"/>
    </source>
</evidence>
<dbReference type="CDD" id="cd08368">
    <property type="entry name" value="LIM"/>
    <property type="match status" value="1"/>
</dbReference>
<dbReference type="Pfam" id="PF00412">
    <property type="entry name" value="LIM"/>
    <property type="match status" value="2"/>
</dbReference>
<evidence type="ECO:0000259" key="6">
    <source>
        <dbReference type="PROSITE" id="PS50023"/>
    </source>
</evidence>
<proteinExistence type="predicted"/>
<dbReference type="SUPFAM" id="SSF57716">
    <property type="entry name" value="Glucocorticoid receptor-like (DNA-binding domain)"/>
    <property type="match status" value="1"/>
</dbReference>
<feature type="compositionally biased region" description="Low complexity" evidence="5">
    <location>
        <begin position="537"/>
        <end position="547"/>
    </location>
</feature>
<feature type="compositionally biased region" description="Polar residues" evidence="5">
    <location>
        <begin position="550"/>
        <end position="560"/>
    </location>
</feature>
<feature type="compositionally biased region" description="Basic and acidic residues" evidence="5">
    <location>
        <begin position="303"/>
        <end position="350"/>
    </location>
</feature>
<evidence type="ECO:0000256" key="3">
    <source>
        <dbReference type="ARBA" id="ARBA00023038"/>
    </source>
</evidence>
<dbReference type="Gene3D" id="2.10.110.10">
    <property type="entry name" value="Cysteine Rich Protein"/>
    <property type="match status" value="2"/>
</dbReference>
<dbReference type="PANTHER" id="PTHR24210:SF14">
    <property type="entry name" value="LIM ZINC-BINDING DOMAIN-CONTAINING PROTEIN"/>
    <property type="match status" value="1"/>
</dbReference>
<name>A0A6A5VZN1_9PLEO</name>
<organism evidence="7 8">
    <name type="scientific">Amniculicola lignicola CBS 123094</name>
    <dbReference type="NCBI Taxonomy" id="1392246"/>
    <lineage>
        <taxon>Eukaryota</taxon>
        <taxon>Fungi</taxon>
        <taxon>Dikarya</taxon>
        <taxon>Ascomycota</taxon>
        <taxon>Pezizomycotina</taxon>
        <taxon>Dothideomycetes</taxon>
        <taxon>Pleosporomycetidae</taxon>
        <taxon>Pleosporales</taxon>
        <taxon>Amniculicolaceae</taxon>
        <taxon>Amniculicola</taxon>
    </lineage>
</organism>
<dbReference type="GO" id="GO:0030695">
    <property type="term" value="F:GTPase regulator activity"/>
    <property type="evidence" value="ECO:0007669"/>
    <property type="project" value="UniProtKB-ARBA"/>
</dbReference>
<feature type="compositionally biased region" description="Polar residues" evidence="5">
    <location>
        <begin position="130"/>
        <end position="151"/>
    </location>
</feature>
<dbReference type="OrthoDB" id="1112565at2759"/>
<protein>
    <recommendedName>
        <fullName evidence="6">LIM zinc-binding domain-containing protein</fullName>
    </recommendedName>
</protein>
<accession>A0A6A5VZN1</accession>
<evidence type="ECO:0000256" key="2">
    <source>
        <dbReference type="ARBA" id="ARBA00022833"/>
    </source>
</evidence>
<dbReference type="PANTHER" id="PTHR24210">
    <property type="entry name" value="LIM DOMAIN-CONTAINING PROTEIN"/>
    <property type="match status" value="1"/>
</dbReference>
<dbReference type="Proteomes" id="UP000799779">
    <property type="component" value="Unassembled WGS sequence"/>
</dbReference>
<feature type="compositionally biased region" description="Low complexity" evidence="5">
    <location>
        <begin position="396"/>
        <end position="426"/>
    </location>
</feature>
<dbReference type="PROSITE" id="PS00478">
    <property type="entry name" value="LIM_DOMAIN_1"/>
    <property type="match status" value="1"/>
</dbReference>
<evidence type="ECO:0000313" key="7">
    <source>
        <dbReference type="EMBL" id="KAF1994900.1"/>
    </source>
</evidence>
<feature type="domain" description="LIM zinc-binding" evidence="6">
    <location>
        <begin position="577"/>
        <end position="640"/>
    </location>
</feature>
<feature type="compositionally biased region" description="Low complexity" evidence="5">
    <location>
        <begin position="106"/>
        <end position="120"/>
    </location>
</feature>
<dbReference type="AlphaFoldDB" id="A0A6A5VZN1"/>
<keyword evidence="1 4" id="KW-0479">Metal-binding</keyword>
<feature type="compositionally biased region" description="Polar residues" evidence="5">
    <location>
        <begin position="351"/>
        <end position="364"/>
    </location>
</feature>
<feature type="domain" description="LIM zinc-binding" evidence="6">
    <location>
        <begin position="641"/>
        <end position="700"/>
    </location>
</feature>
<dbReference type="EMBL" id="ML977649">
    <property type="protein sequence ID" value="KAF1994900.1"/>
    <property type="molecule type" value="Genomic_DNA"/>
</dbReference>